<name>A0A1T5E7I9_9FLAO</name>
<proteinExistence type="predicted"/>
<evidence type="ECO:0000313" key="2">
    <source>
        <dbReference type="Proteomes" id="UP000190339"/>
    </source>
</evidence>
<dbReference type="Proteomes" id="UP000190339">
    <property type="component" value="Unassembled WGS sequence"/>
</dbReference>
<dbReference type="OrthoDB" id="9805307at2"/>
<evidence type="ECO:0000313" key="1">
    <source>
        <dbReference type="EMBL" id="SKB79871.1"/>
    </source>
</evidence>
<protein>
    <submittedName>
        <fullName evidence="1">Uncharacterized protein</fullName>
    </submittedName>
</protein>
<dbReference type="RefSeq" id="WP_159447561.1">
    <property type="nucleotide sequence ID" value="NZ_FUYL01000011.1"/>
</dbReference>
<dbReference type="EMBL" id="FUYL01000011">
    <property type="protein sequence ID" value="SKB79871.1"/>
    <property type="molecule type" value="Genomic_DNA"/>
</dbReference>
<keyword evidence="2" id="KW-1185">Reference proteome</keyword>
<dbReference type="STRING" id="561365.SAMN05660866_03366"/>
<reference evidence="2" key="1">
    <citation type="submission" date="2017-02" db="EMBL/GenBank/DDBJ databases">
        <authorList>
            <person name="Varghese N."/>
            <person name="Submissions S."/>
        </authorList>
    </citation>
    <scope>NUCLEOTIDE SEQUENCE [LARGE SCALE GENOMIC DNA]</scope>
    <source>
        <strain evidence="2">DSM 23546</strain>
    </source>
</reference>
<sequence length="52" mass="5840">MKIIGIGKNYVEDKAEINGLKNDTQLIFTKPDSSLVTGNKEYSKECNSYKNV</sequence>
<organism evidence="1 2">
    <name type="scientific">Maribacter arcticus</name>
    <dbReference type="NCBI Taxonomy" id="561365"/>
    <lineage>
        <taxon>Bacteria</taxon>
        <taxon>Pseudomonadati</taxon>
        <taxon>Bacteroidota</taxon>
        <taxon>Flavobacteriia</taxon>
        <taxon>Flavobacteriales</taxon>
        <taxon>Flavobacteriaceae</taxon>
        <taxon>Maribacter</taxon>
    </lineage>
</organism>
<accession>A0A1T5E7I9</accession>
<dbReference type="AlphaFoldDB" id="A0A1T5E7I9"/>
<gene>
    <name evidence="1" type="ORF">SAMN05660866_03366</name>
</gene>